<dbReference type="GO" id="GO:0007017">
    <property type="term" value="P:microtubule-based process"/>
    <property type="evidence" value="ECO:0007669"/>
    <property type="project" value="InterPro"/>
</dbReference>
<organism evidence="1 2">
    <name type="scientific">Mesocestoides corti</name>
    <name type="common">Flatworm</name>
    <dbReference type="NCBI Taxonomy" id="53468"/>
    <lineage>
        <taxon>Eukaryota</taxon>
        <taxon>Metazoa</taxon>
        <taxon>Spiralia</taxon>
        <taxon>Lophotrochozoa</taxon>
        <taxon>Platyhelminthes</taxon>
        <taxon>Cestoda</taxon>
        <taxon>Eucestoda</taxon>
        <taxon>Cyclophyllidea</taxon>
        <taxon>Mesocestoididae</taxon>
        <taxon>Mesocestoides</taxon>
    </lineage>
</organism>
<dbReference type="InterPro" id="IPR001372">
    <property type="entry name" value="Dynein_light_chain_typ-1/2"/>
</dbReference>
<dbReference type="AlphaFoldDB" id="A0A158QS80"/>
<dbReference type="InterPro" id="IPR037177">
    <property type="entry name" value="DLC_sf"/>
</dbReference>
<dbReference type="Proteomes" id="UP000267029">
    <property type="component" value="Unassembled WGS sequence"/>
</dbReference>
<dbReference type="SUPFAM" id="SSF54648">
    <property type="entry name" value="DLC"/>
    <property type="match status" value="1"/>
</dbReference>
<dbReference type="STRING" id="53468.A0A158QS80"/>
<dbReference type="GO" id="GO:0030286">
    <property type="term" value="C:dynein complex"/>
    <property type="evidence" value="ECO:0007669"/>
    <property type="project" value="InterPro"/>
</dbReference>
<accession>A0A158QS80</accession>
<dbReference type="Gene3D" id="3.30.740.10">
    <property type="entry name" value="Protein Inhibitor Of Neuronal Nitric Oxide Synthase"/>
    <property type="match status" value="1"/>
</dbReference>
<dbReference type="EMBL" id="UXSR01000038">
    <property type="protein sequence ID" value="VDD74439.1"/>
    <property type="molecule type" value="Genomic_DNA"/>
</dbReference>
<dbReference type="SUPFAM" id="SSF47473">
    <property type="entry name" value="EF-hand"/>
    <property type="match status" value="1"/>
</dbReference>
<dbReference type="Pfam" id="PF01221">
    <property type="entry name" value="Dynein_light"/>
    <property type="match status" value="1"/>
</dbReference>
<evidence type="ECO:0000313" key="1">
    <source>
        <dbReference type="EMBL" id="VDD74439.1"/>
    </source>
</evidence>
<sequence length="176" mass="20784">MVEDLKEAYFTIDKGHTDVITMEALEQYRQENDLSEAFIKQWKKLFDPENTGVITLERFCEKLGLDYSDVREDRDKFENAAAASQAQPEILQIAEDMEPDRQKAIFEFVQQAEDNNKDSERETVKWLKFKLDETFGRSWHVFIIHGKYYTYYSCEAGSCLSFRKGSRIYIIYKTPE</sequence>
<keyword evidence="2" id="KW-1185">Reference proteome</keyword>
<evidence type="ECO:0000313" key="2">
    <source>
        <dbReference type="Proteomes" id="UP000267029"/>
    </source>
</evidence>
<reference evidence="1 2" key="1">
    <citation type="submission" date="2018-10" db="EMBL/GenBank/DDBJ databases">
        <authorList>
            <consortium name="Pathogen Informatics"/>
        </authorList>
    </citation>
    <scope>NUCLEOTIDE SEQUENCE [LARGE SCALE GENOMIC DNA]</scope>
</reference>
<protein>
    <recommendedName>
        <fullName evidence="3">EF-hand domain-containing protein</fullName>
    </recommendedName>
</protein>
<dbReference type="Gene3D" id="1.10.238.10">
    <property type="entry name" value="EF-hand"/>
    <property type="match status" value="1"/>
</dbReference>
<dbReference type="CDD" id="cd21454">
    <property type="entry name" value="DLC-like_TAL"/>
    <property type="match status" value="1"/>
</dbReference>
<dbReference type="SMART" id="SM01375">
    <property type="entry name" value="Dynein_light"/>
    <property type="match status" value="1"/>
</dbReference>
<evidence type="ECO:0008006" key="3">
    <source>
        <dbReference type="Google" id="ProtNLM"/>
    </source>
</evidence>
<dbReference type="InterPro" id="IPR011992">
    <property type="entry name" value="EF-hand-dom_pair"/>
</dbReference>
<name>A0A158QS80_MESCO</name>
<dbReference type="OrthoDB" id="6275914at2759"/>
<proteinExistence type="predicted"/>
<gene>
    <name evidence="1" type="ORF">MCOS_LOCUS442</name>
</gene>